<dbReference type="Proteomes" id="UP001593940">
    <property type="component" value="Unassembled WGS sequence"/>
</dbReference>
<organism evidence="1 2">
    <name type="scientific">Microvirga arabica</name>
    <dbReference type="NCBI Taxonomy" id="1128671"/>
    <lineage>
        <taxon>Bacteria</taxon>
        <taxon>Pseudomonadati</taxon>
        <taxon>Pseudomonadota</taxon>
        <taxon>Alphaproteobacteria</taxon>
        <taxon>Hyphomicrobiales</taxon>
        <taxon>Methylobacteriaceae</taxon>
        <taxon>Microvirga</taxon>
    </lineage>
</organism>
<dbReference type="EMBL" id="JBHOMY010000010">
    <property type="protein sequence ID" value="MFC1455716.1"/>
    <property type="molecule type" value="Genomic_DNA"/>
</dbReference>
<sequence>MSTNIFLIGTDNALTELTRSPYDSEDLLQRLIADHPSLLGSTTGADGGLLLVRREHAVPDSQDGVGRWSLDHLFLDRNAVPTLVEVKRASDTRARREVVAQMLDYAANGVAYWPIEDIIKAFRASCEAAGFDPETKLTDFLGSDEPEAFWRAAEANLRSGRIRMVFLADEISKELRRIVEFLNEQMRPAEVLAVEVVQYVNPNGMRTLVPKLLGATERAQSTKTLNIVQDPILEDVVSVYDEAAPPGLATNGKAVNWRNIKPFPTTGLVHYEFMHLRKDRTVGVELHVEGDKFTKLTNALPNLLKKLEGKYTECELRYDPKWSKSRGRIQLIFSEATGARIIAQAMHQFIGDTRADVEALIAQ</sequence>
<comment type="caution">
    <text evidence="1">The sequence shown here is derived from an EMBL/GenBank/DDBJ whole genome shotgun (WGS) entry which is preliminary data.</text>
</comment>
<name>A0ABV6Y3L4_9HYPH</name>
<dbReference type="InterPro" id="IPR011856">
    <property type="entry name" value="tRNA_endonuc-like_dom_sf"/>
</dbReference>
<evidence type="ECO:0008006" key="3">
    <source>
        <dbReference type="Google" id="ProtNLM"/>
    </source>
</evidence>
<reference evidence="1 2" key="1">
    <citation type="submission" date="2024-09" db="EMBL/GenBank/DDBJ databases">
        <title>Nodulacao em especies de Leguminosae Basais da Amazonia e Caracterizacao dos Rizobios e Bacterias Associadas aos Nodulos.</title>
        <authorList>
            <person name="Jambeiro I.C.A."/>
            <person name="Lopes I.S."/>
            <person name="Aguiar E.R.G.R."/>
            <person name="Santos A.F.J."/>
            <person name="Dos Santos J.M.F."/>
            <person name="Gross E."/>
        </authorList>
    </citation>
    <scope>NUCLEOTIDE SEQUENCE [LARGE SCALE GENOMIC DNA]</scope>
    <source>
        <strain evidence="1 2">BRUESC1165</strain>
    </source>
</reference>
<gene>
    <name evidence="1" type="ORF">ACETIH_03075</name>
</gene>
<evidence type="ECO:0000313" key="1">
    <source>
        <dbReference type="EMBL" id="MFC1455716.1"/>
    </source>
</evidence>
<accession>A0ABV6Y3L4</accession>
<keyword evidence="2" id="KW-1185">Reference proteome</keyword>
<evidence type="ECO:0000313" key="2">
    <source>
        <dbReference type="Proteomes" id="UP001593940"/>
    </source>
</evidence>
<protein>
    <recommendedName>
        <fullName evidence="3">DUF91 domain-containing protein</fullName>
    </recommendedName>
</protein>
<dbReference type="RefSeq" id="WP_377028801.1">
    <property type="nucleotide sequence ID" value="NZ_JBHOMY010000010.1"/>
</dbReference>
<dbReference type="Gene3D" id="3.40.1350.10">
    <property type="match status" value="1"/>
</dbReference>
<proteinExistence type="predicted"/>